<dbReference type="Gene3D" id="3.40.50.2000">
    <property type="entry name" value="Glycogen Phosphorylase B"/>
    <property type="match status" value="2"/>
</dbReference>
<evidence type="ECO:0000259" key="4">
    <source>
        <dbReference type="Pfam" id="PF00534"/>
    </source>
</evidence>
<accession>A0A840VLM3</accession>
<evidence type="ECO:0000313" key="7">
    <source>
        <dbReference type="Proteomes" id="UP000553706"/>
    </source>
</evidence>
<dbReference type="AlphaFoldDB" id="A0A840VLM3"/>
<dbReference type="Pfam" id="PF13439">
    <property type="entry name" value="Glyco_transf_4"/>
    <property type="match status" value="1"/>
</dbReference>
<evidence type="ECO:0000313" key="6">
    <source>
        <dbReference type="EMBL" id="MBB5372370.1"/>
    </source>
</evidence>
<name>A0A840VLM3_9PROT</name>
<dbReference type="RefSeq" id="WP_183265387.1">
    <property type="nucleotide sequence ID" value="NZ_JACHFJ010000002.1"/>
</dbReference>
<keyword evidence="2" id="KW-0328">Glycosyltransferase</keyword>
<dbReference type="PANTHER" id="PTHR12526">
    <property type="entry name" value="GLYCOSYLTRANSFERASE"/>
    <property type="match status" value="1"/>
</dbReference>
<dbReference type="InterPro" id="IPR028098">
    <property type="entry name" value="Glyco_trans_4-like_N"/>
</dbReference>
<dbReference type="CDD" id="cd03819">
    <property type="entry name" value="GT4_WavL-like"/>
    <property type="match status" value="1"/>
</dbReference>
<reference evidence="6 7" key="1">
    <citation type="submission" date="2020-08" db="EMBL/GenBank/DDBJ databases">
        <title>Genomic Encyclopedia of Type Strains, Phase IV (KMG-IV): sequencing the most valuable type-strain genomes for metagenomic binning, comparative biology and taxonomic classification.</title>
        <authorList>
            <person name="Goeker M."/>
        </authorList>
    </citation>
    <scope>NUCLEOTIDE SEQUENCE [LARGE SCALE GENOMIC DNA]</scope>
    <source>
        <strain evidence="6 7">DSM 27026</strain>
    </source>
</reference>
<gene>
    <name evidence="6" type="ORF">HNP71_000608</name>
</gene>
<protein>
    <submittedName>
        <fullName evidence="6">Glycosyltransferase involved in cell wall biosynthesis</fullName>
    </submittedName>
</protein>
<dbReference type="GO" id="GO:0016757">
    <property type="term" value="F:glycosyltransferase activity"/>
    <property type="evidence" value="ECO:0007669"/>
    <property type="project" value="UniProtKB-KW"/>
</dbReference>
<dbReference type="PANTHER" id="PTHR12526:SF640">
    <property type="entry name" value="COLANIC ACID BIOSYNTHESIS GLYCOSYLTRANSFERASE WCAL-RELATED"/>
    <property type="match status" value="1"/>
</dbReference>
<keyword evidence="7" id="KW-1185">Reference proteome</keyword>
<dbReference type="SUPFAM" id="SSF53756">
    <property type="entry name" value="UDP-Glycosyltransferase/glycogen phosphorylase"/>
    <property type="match status" value="1"/>
</dbReference>
<sequence length="378" mass="40646">MNNRRLTILQVLPKLGMGGAERVAVEGAEAVHLSGHRALIAAGAGPLAALATRAGAELVRVPLDTKNPLGIWGNIRRLEEVIEENEVDLIHAHSRAPAWSAYYAAQRRKIPFVTTYHGVYGEENGIKRRYNRVMAQGDRVIAVSNYVAELIQQRYGVGAERVRAVHGGVDVGIFDPATVLGDRSVRLARAWRADAGQPTIMLPGRLTSWKGQKLFVEALARMQNKDALGILVGSDQGRAAYTKSLVTLAEKLGVGARLRIAGHVDDVPAAMMLADVVVNCSTKPEAFGRTIVEAQAMGRVVVAADHGGARETVLDGQSGFLIPPGNAAALAAVLDAILDMPTETRIEFGRQARAHIARNFSLPVMQTRLLNVYAELLG</sequence>
<dbReference type="EMBL" id="JACHFJ010000002">
    <property type="protein sequence ID" value="MBB5372370.1"/>
    <property type="molecule type" value="Genomic_DNA"/>
</dbReference>
<dbReference type="Proteomes" id="UP000553706">
    <property type="component" value="Unassembled WGS sequence"/>
</dbReference>
<evidence type="ECO:0000259" key="5">
    <source>
        <dbReference type="Pfam" id="PF13439"/>
    </source>
</evidence>
<feature type="domain" description="Glycosyl transferase family 1" evidence="4">
    <location>
        <begin position="191"/>
        <end position="354"/>
    </location>
</feature>
<dbReference type="InterPro" id="IPR001296">
    <property type="entry name" value="Glyco_trans_1"/>
</dbReference>
<dbReference type="Pfam" id="PF00534">
    <property type="entry name" value="Glycos_transf_1"/>
    <property type="match status" value="1"/>
</dbReference>
<evidence type="ECO:0000256" key="3">
    <source>
        <dbReference type="ARBA" id="ARBA00022679"/>
    </source>
</evidence>
<keyword evidence="3 6" id="KW-0808">Transferase</keyword>
<comment type="similarity">
    <text evidence="1">Belongs to the glycosyltransferase group 1 family. Glycosyltransferase 4 subfamily.</text>
</comment>
<proteinExistence type="inferred from homology"/>
<organism evidence="6 7">
    <name type="scientific">Acidocella aromatica</name>
    <dbReference type="NCBI Taxonomy" id="1303579"/>
    <lineage>
        <taxon>Bacteria</taxon>
        <taxon>Pseudomonadati</taxon>
        <taxon>Pseudomonadota</taxon>
        <taxon>Alphaproteobacteria</taxon>
        <taxon>Acetobacterales</taxon>
        <taxon>Acidocellaceae</taxon>
        <taxon>Acidocella</taxon>
    </lineage>
</organism>
<evidence type="ECO:0000256" key="1">
    <source>
        <dbReference type="ARBA" id="ARBA00009481"/>
    </source>
</evidence>
<feature type="domain" description="Glycosyltransferase subfamily 4-like N-terminal" evidence="5">
    <location>
        <begin position="17"/>
        <end position="171"/>
    </location>
</feature>
<comment type="caution">
    <text evidence="6">The sequence shown here is derived from an EMBL/GenBank/DDBJ whole genome shotgun (WGS) entry which is preliminary data.</text>
</comment>
<evidence type="ECO:0000256" key="2">
    <source>
        <dbReference type="ARBA" id="ARBA00022676"/>
    </source>
</evidence>